<proteinExistence type="inferred from homology"/>
<dbReference type="eggNOG" id="COG2011">
    <property type="taxonomic scope" value="Bacteria"/>
</dbReference>
<evidence type="ECO:0000256" key="4">
    <source>
        <dbReference type="ARBA" id="ARBA00022475"/>
    </source>
</evidence>
<keyword evidence="6 8" id="KW-1133">Transmembrane helix</keyword>
<dbReference type="EMBL" id="AOMT01000025">
    <property type="protein sequence ID" value="KDN24861.1"/>
    <property type="molecule type" value="Genomic_DNA"/>
</dbReference>
<feature type="transmembrane region" description="Helical" evidence="8">
    <location>
        <begin position="157"/>
        <end position="178"/>
    </location>
</feature>
<dbReference type="SUPFAM" id="SSF161098">
    <property type="entry name" value="MetI-like"/>
    <property type="match status" value="1"/>
</dbReference>
<dbReference type="NCBIfam" id="NF008049">
    <property type="entry name" value="PRK10782.1"/>
    <property type="match status" value="1"/>
</dbReference>
<feature type="transmembrane region" description="Helical" evidence="8">
    <location>
        <begin position="64"/>
        <end position="87"/>
    </location>
</feature>
<organism evidence="10 11">
    <name type="scientific">Moraxella bovoculi 237</name>
    <dbReference type="NCBI Taxonomy" id="743974"/>
    <lineage>
        <taxon>Bacteria</taxon>
        <taxon>Pseudomonadati</taxon>
        <taxon>Pseudomonadota</taxon>
        <taxon>Gammaproteobacteria</taxon>
        <taxon>Moraxellales</taxon>
        <taxon>Moraxellaceae</taxon>
        <taxon>Moraxella</taxon>
    </lineage>
</organism>
<keyword evidence="5 8" id="KW-0812">Transmembrane</keyword>
<dbReference type="AlphaFoldDB" id="A0A066UBS0"/>
<evidence type="ECO:0000256" key="2">
    <source>
        <dbReference type="ARBA" id="ARBA00007069"/>
    </source>
</evidence>
<comment type="similarity">
    <text evidence="2">Belongs to the binding-protein-dependent transport system permease family. CysTW subfamily.</text>
</comment>
<dbReference type="PANTHER" id="PTHR30450:SF1">
    <property type="entry name" value="D-METHIONINE TRANSPORT SYSTEM PERMEASE PROTEIN METI-RELATED"/>
    <property type="match status" value="1"/>
</dbReference>
<dbReference type="RefSeq" id="WP_036365777.1">
    <property type="nucleotide sequence ID" value="NZ_AOMT01000025.1"/>
</dbReference>
<comment type="caution">
    <text evidence="10">The sequence shown here is derived from an EMBL/GenBank/DDBJ whole genome shotgun (WGS) entry which is preliminary data.</text>
</comment>
<evidence type="ECO:0000256" key="7">
    <source>
        <dbReference type="ARBA" id="ARBA00023136"/>
    </source>
</evidence>
<accession>A0A066UBS0</accession>
<dbReference type="PROSITE" id="PS50928">
    <property type="entry name" value="ABC_TM1"/>
    <property type="match status" value="1"/>
</dbReference>
<name>A0A066UBS0_9GAMM</name>
<dbReference type="GeneID" id="301974786"/>
<dbReference type="InterPro" id="IPR000515">
    <property type="entry name" value="MetI-like"/>
</dbReference>
<evidence type="ECO:0000256" key="6">
    <source>
        <dbReference type="ARBA" id="ARBA00022989"/>
    </source>
</evidence>
<dbReference type="Proteomes" id="UP000035860">
    <property type="component" value="Unassembled WGS sequence"/>
</dbReference>
<feature type="domain" description="ABC transmembrane type-1" evidence="9">
    <location>
        <begin position="25"/>
        <end position="216"/>
    </location>
</feature>
<reference evidence="10 11" key="1">
    <citation type="journal article" date="2014" name="Genome Announc.">
        <title>Draft Genome Sequence of Moraxella bovoculi Strain 237T (ATCC BAA-1259T) Isolated from a Calf with Infectious Bovine Keratoconjunctivitis.</title>
        <authorList>
            <person name="Calcutt M.J."/>
            <person name="Foecking M.F."/>
            <person name="Martin N.T."/>
            <person name="Mhlanga-Mutangadura T."/>
            <person name="Reilly T.J."/>
        </authorList>
    </citation>
    <scope>NUCLEOTIDE SEQUENCE [LARGE SCALE GENOMIC DNA]</scope>
    <source>
        <strain evidence="10 11">237</strain>
    </source>
</reference>
<dbReference type="CDD" id="cd06261">
    <property type="entry name" value="TM_PBP2"/>
    <property type="match status" value="1"/>
</dbReference>
<dbReference type="Pfam" id="PF00528">
    <property type="entry name" value="BPD_transp_1"/>
    <property type="match status" value="1"/>
</dbReference>
<gene>
    <name evidence="10" type="ORF">MBO_06416</name>
</gene>
<dbReference type="PANTHER" id="PTHR30450">
    <property type="entry name" value="ABC TRANSPORTER PERMEASE"/>
    <property type="match status" value="1"/>
</dbReference>
<evidence type="ECO:0000256" key="1">
    <source>
        <dbReference type="ARBA" id="ARBA00004651"/>
    </source>
</evidence>
<feature type="transmembrane region" description="Helical" evidence="8">
    <location>
        <begin position="198"/>
        <end position="215"/>
    </location>
</feature>
<dbReference type="InterPro" id="IPR035906">
    <property type="entry name" value="MetI-like_sf"/>
</dbReference>
<keyword evidence="3 8" id="KW-0813">Transport</keyword>
<evidence type="ECO:0000313" key="11">
    <source>
        <dbReference type="Proteomes" id="UP000035860"/>
    </source>
</evidence>
<evidence type="ECO:0000259" key="9">
    <source>
        <dbReference type="PROSITE" id="PS50928"/>
    </source>
</evidence>
<evidence type="ECO:0000256" key="3">
    <source>
        <dbReference type="ARBA" id="ARBA00022448"/>
    </source>
</evidence>
<feature type="transmembrane region" description="Helical" evidence="8">
    <location>
        <begin position="29"/>
        <end position="52"/>
    </location>
</feature>
<dbReference type="GO" id="GO:0005886">
    <property type="term" value="C:plasma membrane"/>
    <property type="evidence" value="ECO:0007669"/>
    <property type="project" value="UniProtKB-SubCell"/>
</dbReference>
<dbReference type="InterPro" id="IPR051322">
    <property type="entry name" value="AA_ABC_Transporter_Permease"/>
</dbReference>
<keyword evidence="7 8" id="KW-0472">Membrane</keyword>
<dbReference type="Gene3D" id="1.10.3720.10">
    <property type="entry name" value="MetI-like"/>
    <property type="match status" value="1"/>
</dbReference>
<feature type="transmembrane region" description="Helical" evidence="8">
    <location>
        <begin position="93"/>
        <end position="117"/>
    </location>
</feature>
<evidence type="ECO:0000256" key="5">
    <source>
        <dbReference type="ARBA" id="ARBA00022692"/>
    </source>
</evidence>
<keyword evidence="4" id="KW-1003">Cell membrane</keyword>
<dbReference type="FunFam" id="1.10.3720.10:FF:000002">
    <property type="entry name" value="D-methionine ABC transporter permease MetI"/>
    <property type="match status" value="1"/>
</dbReference>
<evidence type="ECO:0000256" key="8">
    <source>
        <dbReference type="RuleBase" id="RU363032"/>
    </source>
</evidence>
<protein>
    <submittedName>
        <fullName evidence="10">D-methionine ABC transporter permease MetI</fullName>
    </submittedName>
</protein>
<sequence>MWDKIYTDFMTELHPKMWEMVAKSTYETIYMGLAATLIAVVVGLPLGFLAFLTGKGRILQNTTLFRILDVIINIGRSVPFIILLIILLPVTRLLVGTTLGTTAAIVPLSVAAIPFFARLTANALTEIPTGLTEAAKSMGATHWQVVSKYYLPESLPMIINAITLTLVSLIGYSAMAGVVGGGGLGNLAISYGEHRGMIYVKWIATIIIVAIVMICQKAGDVLAEKVDHR</sequence>
<dbReference type="GO" id="GO:0048473">
    <property type="term" value="P:D-methionine transmembrane transport"/>
    <property type="evidence" value="ECO:0007669"/>
    <property type="project" value="TreeGrafter"/>
</dbReference>
<keyword evidence="11" id="KW-1185">Reference proteome</keyword>
<evidence type="ECO:0000313" key="10">
    <source>
        <dbReference type="EMBL" id="KDN24861.1"/>
    </source>
</evidence>
<dbReference type="OrthoDB" id="9793490at2"/>
<comment type="subcellular location">
    <subcellularLocation>
        <location evidence="1 8">Cell membrane</location>
        <topology evidence="1 8">Multi-pass membrane protein</topology>
    </subcellularLocation>
</comment>